<feature type="transmembrane region" description="Helical" evidence="5">
    <location>
        <begin position="196"/>
        <end position="219"/>
    </location>
</feature>
<dbReference type="InterPro" id="IPR047817">
    <property type="entry name" value="ABC2_TM_bact-type"/>
</dbReference>
<dbReference type="KEGG" id="hjo:AY555_09665"/>
<dbReference type="PRINTS" id="PR00164">
    <property type="entry name" value="ABC2TRNSPORT"/>
</dbReference>
<keyword evidence="5" id="KW-0813">Transport</keyword>
<reference evidence="7 8" key="1">
    <citation type="submission" date="2016-02" db="EMBL/GenBank/DDBJ databases">
        <title>Complete Genome of H5569, the type strain of the newly described species Haematospirillium jordaniae.</title>
        <authorList>
            <person name="Nicholson A.C."/>
            <person name="Humrighouse B.W."/>
            <person name="Loparov V."/>
            <person name="McQuiston J.R."/>
        </authorList>
    </citation>
    <scope>NUCLEOTIDE SEQUENCE [LARGE SCALE GENOMIC DNA]</scope>
    <source>
        <strain evidence="7 8">H5569</strain>
    </source>
</reference>
<evidence type="ECO:0000313" key="7">
    <source>
        <dbReference type="EMBL" id="AMW35401.1"/>
    </source>
</evidence>
<feature type="transmembrane region" description="Helical" evidence="5">
    <location>
        <begin position="139"/>
        <end position="164"/>
    </location>
</feature>
<dbReference type="AlphaFoldDB" id="A0A143DF92"/>
<feature type="transmembrane region" description="Helical" evidence="5">
    <location>
        <begin position="231"/>
        <end position="250"/>
    </location>
</feature>
<evidence type="ECO:0000256" key="1">
    <source>
        <dbReference type="ARBA" id="ARBA00004141"/>
    </source>
</evidence>
<organism evidence="7 8">
    <name type="scientific">Haematospirillum jordaniae</name>
    <dbReference type="NCBI Taxonomy" id="1549855"/>
    <lineage>
        <taxon>Bacteria</taxon>
        <taxon>Pseudomonadati</taxon>
        <taxon>Pseudomonadota</taxon>
        <taxon>Alphaproteobacteria</taxon>
        <taxon>Rhodospirillales</taxon>
        <taxon>Novispirillaceae</taxon>
        <taxon>Haematospirillum</taxon>
    </lineage>
</organism>
<proteinExistence type="inferred from homology"/>
<keyword evidence="8" id="KW-1185">Reference proteome</keyword>
<dbReference type="PROSITE" id="PS51012">
    <property type="entry name" value="ABC_TM2"/>
    <property type="match status" value="1"/>
</dbReference>
<keyword evidence="3 5" id="KW-1133">Transmembrane helix</keyword>
<gene>
    <name evidence="7" type="ORF">AY555_09665</name>
</gene>
<evidence type="ECO:0000259" key="6">
    <source>
        <dbReference type="PROSITE" id="PS51012"/>
    </source>
</evidence>
<accession>A0A143DF92</accession>
<dbReference type="InterPro" id="IPR013525">
    <property type="entry name" value="ABC2_TM"/>
</dbReference>
<comment type="subcellular location">
    <subcellularLocation>
        <location evidence="5">Cell inner membrane</location>
        <topology evidence="5">Multi-pass membrane protein</topology>
    </subcellularLocation>
    <subcellularLocation>
        <location evidence="1">Membrane</location>
        <topology evidence="1">Multi-pass membrane protein</topology>
    </subcellularLocation>
</comment>
<dbReference type="RefSeq" id="WP_066136143.1">
    <property type="nucleotide sequence ID" value="NZ_CP014525.1"/>
</dbReference>
<feature type="transmembrane region" description="Helical" evidence="5">
    <location>
        <begin position="170"/>
        <end position="189"/>
    </location>
</feature>
<dbReference type="GO" id="GO:0043190">
    <property type="term" value="C:ATP-binding cassette (ABC) transporter complex"/>
    <property type="evidence" value="ECO:0007669"/>
    <property type="project" value="InterPro"/>
</dbReference>
<dbReference type="PANTHER" id="PTHR43229">
    <property type="entry name" value="NODULATION PROTEIN J"/>
    <property type="match status" value="1"/>
</dbReference>
<dbReference type="GO" id="GO:0140359">
    <property type="term" value="F:ABC-type transporter activity"/>
    <property type="evidence" value="ECO:0007669"/>
    <property type="project" value="InterPro"/>
</dbReference>
<name>A0A143DF92_9PROT</name>
<dbReference type="PANTHER" id="PTHR43229:SF2">
    <property type="entry name" value="NODULATION PROTEIN J"/>
    <property type="match status" value="1"/>
</dbReference>
<comment type="similarity">
    <text evidence="5">Belongs to the ABC-2 integral membrane protein family.</text>
</comment>
<evidence type="ECO:0000256" key="2">
    <source>
        <dbReference type="ARBA" id="ARBA00022692"/>
    </source>
</evidence>
<feature type="transmembrane region" description="Helical" evidence="5">
    <location>
        <begin position="30"/>
        <end position="49"/>
    </location>
</feature>
<evidence type="ECO:0000256" key="4">
    <source>
        <dbReference type="ARBA" id="ARBA00023136"/>
    </source>
</evidence>
<feature type="transmembrane region" description="Helical" evidence="5">
    <location>
        <begin position="61"/>
        <end position="83"/>
    </location>
</feature>
<protein>
    <recommendedName>
        <fullName evidence="5">Transport permease protein</fullName>
    </recommendedName>
</protein>
<evidence type="ECO:0000256" key="5">
    <source>
        <dbReference type="RuleBase" id="RU361157"/>
    </source>
</evidence>
<evidence type="ECO:0000256" key="3">
    <source>
        <dbReference type="ARBA" id="ARBA00022989"/>
    </source>
</evidence>
<keyword evidence="5" id="KW-1003">Cell membrane</keyword>
<keyword evidence="2 5" id="KW-0812">Transmembrane</keyword>
<dbReference type="GeneID" id="53317419"/>
<dbReference type="OrthoDB" id="9255971at2"/>
<evidence type="ECO:0000313" key="8">
    <source>
        <dbReference type="Proteomes" id="UP000076066"/>
    </source>
</evidence>
<dbReference type="Proteomes" id="UP000076066">
    <property type="component" value="Chromosome"/>
</dbReference>
<dbReference type="STRING" id="1549855.AY555_09665"/>
<feature type="transmembrane region" description="Helical" evidence="5">
    <location>
        <begin position="103"/>
        <end position="127"/>
    </location>
</feature>
<dbReference type="InterPro" id="IPR000412">
    <property type="entry name" value="ABC_2_transport"/>
</dbReference>
<dbReference type="InterPro" id="IPR051784">
    <property type="entry name" value="Nod_factor_ABC_transporter"/>
</dbReference>
<dbReference type="PIRSF" id="PIRSF006648">
    <property type="entry name" value="DrrB"/>
    <property type="match status" value="1"/>
</dbReference>
<feature type="domain" description="ABC transmembrane type-2" evidence="6">
    <location>
        <begin position="24"/>
        <end position="256"/>
    </location>
</feature>
<sequence length="267" mass="29042">MNALVLPAFYLAQREFIRFIRQPHRVVGSLGQPLLFWLFLGTGFSPSFRPPGMEGISYVEYFYPGVLMMLILFASIFSIITVIEDREHGFLQGVLTAPVPRMAIVLGKVGGGTSIALFQSLILLLAVPFLDIPITASGLLLVFLAMVLSALGYAALSFAIAWTMKSTSGFHAIMMIFLMPLWLLSGALFPVTGAPLWLQVVMMANPVAHALTVMRIPFYQTAAECLSNPDYLTSLSVVTSWVAICLWLGAKRVAHRDKGLGSVAAAS</sequence>
<keyword evidence="4 5" id="KW-0472">Membrane</keyword>
<dbReference type="Pfam" id="PF01061">
    <property type="entry name" value="ABC2_membrane"/>
    <property type="match status" value="1"/>
</dbReference>
<dbReference type="EMBL" id="CP014525">
    <property type="protein sequence ID" value="AMW35401.1"/>
    <property type="molecule type" value="Genomic_DNA"/>
</dbReference>